<evidence type="ECO:0000256" key="5">
    <source>
        <dbReference type="ARBA" id="ARBA00022845"/>
    </source>
</evidence>
<gene>
    <name evidence="10" type="ORF">EX30DRAFT_336419</name>
</gene>
<dbReference type="Pfam" id="PF05773">
    <property type="entry name" value="RWD"/>
    <property type="match status" value="1"/>
</dbReference>
<dbReference type="InterPro" id="IPR006575">
    <property type="entry name" value="RWD_dom"/>
</dbReference>
<keyword evidence="3" id="KW-0963">Cytoplasm</keyword>
<name>A0A4S2MI86_9PEZI</name>
<dbReference type="GO" id="GO:0006446">
    <property type="term" value="P:regulation of translational initiation"/>
    <property type="evidence" value="ECO:0007669"/>
    <property type="project" value="TreeGrafter"/>
</dbReference>
<evidence type="ECO:0000256" key="3">
    <source>
        <dbReference type="ARBA" id="ARBA00022490"/>
    </source>
</evidence>
<dbReference type="PANTHER" id="PTHR16301:SF25">
    <property type="entry name" value="PROTEIN IMPACT"/>
    <property type="match status" value="1"/>
</dbReference>
<keyword evidence="10" id="KW-0689">Ribosomal protein</keyword>
<dbReference type="Gene3D" id="3.30.230.30">
    <property type="entry name" value="Impact, N-terminal domain"/>
    <property type="match status" value="1"/>
</dbReference>
<comment type="similarity">
    <text evidence="2">Belongs to the IMPACT family.</text>
</comment>
<evidence type="ECO:0000256" key="2">
    <source>
        <dbReference type="ARBA" id="ARBA00007665"/>
    </source>
</evidence>
<keyword evidence="10" id="KW-0687">Ribonucleoprotein</keyword>
<dbReference type="PANTHER" id="PTHR16301">
    <property type="entry name" value="IMPACT-RELATED"/>
    <property type="match status" value="1"/>
</dbReference>
<dbReference type="InterPro" id="IPR036956">
    <property type="entry name" value="Impact_N_sf"/>
</dbReference>
<keyword evidence="11" id="KW-1185">Reference proteome</keyword>
<dbReference type="InterPro" id="IPR016135">
    <property type="entry name" value="UBQ-conjugating_enzyme/RWD"/>
</dbReference>
<proteinExistence type="inferred from homology"/>
<evidence type="ECO:0000313" key="11">
    <source>
        <dbReference type="Proteomes" id="UP000298138"/>
    </source>
</evidence>
<comment type="subcellular location">
    <subcellularLocation>
        <location evidence="1">Cytoplasm</location>
    </subcellularLocation>
</comment>
<feature type="compositionally biased region" description="Acidic residues" evidence="7">
    <location>
        <begin position="130"/>
        <end position="145"/>
    </location>
</feature>
<feature type="domain" description="RWD" evidence="9">
    <location>
        <begin position="5"/>
        <end position="107"/>
    </location>
</feature>
<keyword evidence="5" id="KW-0810">Translation regulation</keyword>
<dbReference type="InterPro" id="IPR023582">
    <property type="entry name" value="Impact"/>
</dbReference>
<dbReference type="GO" id="GO:0005840">
    <property type="term" value="C:ribosome"/>
    <property type="evidence" value="ECO:0007669"/>
    <property type="project" value="UniProtKB-KW"/>
</dbReference>
<dbReference type="FunCoup" id="A0A4S2MI86">
    <property type="interactions" value="381"/>
</dbReference>
<protein>
    <submittedName>
        <fullName evidence="10">Ribosomal protein S5 domain 2-like protein</fullName>
    </submittedName>
</protein>
<evidence type="ECO:0000259" key="9">
    <source>
        <dbReference type="Pfam" id="PF05773"/>
    </source>
</evidence>
<evidence type="ECO:0000256" key="1">
    <source>
        <dbReference type="ARBA" id="ARBA00004496"/>
    </source>
</evidence>
<dbReference type="Pfam" id="PF01205">
    <property type="entry name" value="Impact_N"/>
    <property type="match status" value="1"/>
</dbReference>
<dbReference type="Gene3D" id="3.10.110.10">
    <property type="entry name" value="Ubiquitin Conjugating Enzyme"/>
    <property type="match status" value="1"/>
</dbReference>
<dbReference type="GO" id="GO:0005737">
    <property type="term" value="C:cytoplasm"/>
    <property type="evidence" value="ECO:0007669"/>
    <property type="project" value="UniProtKB-SubCell"/>
</dbReference>
<evidence type="ECO:0000259" key="8">
    <source>
        <dbReference type="Pfam" id="PF01205"/>
    </source>
</evidence>
<dbReference type="AlphaFoldDB" id="A0A4S2MI86"/>
<keyword evidence="4" id="KW-0678">Repressor</keyword>
<feature type="region of interest" description="Disordered" evidence="7">
    <location>
        <begin position="111"/>
        <end position="152"/>
    </location>
</feature>
<dbReference type="InterPro" id="IPR001498">
    <property type="entry name" value="Impact_N"/>
</dbReference>
<accession>A0A4S2MI86</accession>
<dbReference type="SUPFAM" id="SSF54211">
    <property type="entry name" value="Ribosomal protein S5 domain 2-like"/>
    <property type="match status" value="1"/>
</dbReference>
<evidence type="ECO:0000256" key="7">
    <source>
        <dbReference type="SAM" id="MobiDB-lite"/>
    </source>
</evidence>
<dbReference type="OrthoDB" id="69641at2759"/>
<dbReference type="GO" id="GO:0140469">
    <property type="term" value="P:GCN2-mediated signaling"/>
    <property type="evidence" value="ECO:0007669"/>
    <property type="project" value="TreeGrafter"/>
</dbReference>
<dbReference type="STRING" id="341454.A0A4S2MI86"/>
<feature type="compositionally biased region" description="Low complexity" evidence="7">
    <location>
        <begin position="111"/>
        <end position="129"/>
    </location>
</feature>
<dbReference type="InParanoid" id="A0A4S2MI86"/>
<dbReference type="EMBL" id="ML220172">
    <property type="protein sequence ID" value="TGZ76596.1"/>
    <property type="molecule type" value="Genomic_DNA"/>
</dbReference>
<keyword evidence="6" id="KW-0346">Stress response</keyword>
<dbReference type="Proteomes" id="UP000298138">
    <property type="component" value="Unassembled WGS sequence"/>
</dbReference>
<sequence>MTPNEDLTDELSALTSIYPPSTLPTTSSLPPPSILHQLLDGRYLLHLPSTPPLTLHLTIPPTYPTDPPIILDPPTTEALKTAHDVVKEVFTPGCVIFFDLIETLVERLRSSSTPASTSSAADSTVTTVSADEDLELEDKDTEGQDATDSPATPTATALLRSVDAPPWHISAPVIEKKSTFVGRCVQVATASEARNFLADIKADRRLAKATHNISAYRICVGRGEAMRVVQDCDDDGETAAGGRLGKMLELMGVAELRGTGVLVVVSRWYGGVKLGPARFGIINTVARECMLEAGLWDPEQGGKRKKKR</sequence>
<evidence type="ECO:0000256" key="4">
    <source>
        <dbReference type="ARBA" id="ARBA00022491"/>
    </source>
</evidence>
<dbReference type="SUPFAM" id="SSF54495">
    <property type="entry name" value="UBC-like"/>
    <property type="match status" value="1"/>
</dbReference>
<organism evidence="10 11">
    <name type="scientific">Ascodesmis nigricans</name>
    <dbReference type="NCBI Taxonomy" id="341454"/>
    <lineage>
        <taxon>Eukaryota</taxon>
        <taxon>Fungi</taxon>
        <taxon>Dikarya</taxon>
        <taxon>Ascomycota</taxon>
        <taxon>Pezizomycotina</taxon>
        <taxon>Pezizomycetes</taxon>
        <taxon>Pezizales</taxon>
        <taxon>Ascodesmidaceae</taxon>
        <taxon>Ascodesmis</taxon>
    </lineage>
</organism>
<evidence type="ECO:0000256" key="6">
    <source>
        <dbReference type="ARBA" id="ARBA00023016"/>
    </source>
</evidence>
<reference evidence="10 11" key="1">
    <citation type="submission" date="2019-04" db="EMBL/GenBank/DDBJ databases">
        <title>Comparative genomics and transcriptomics to analyze fruiting body development in filamentous ascomycetes.</title>
        <authorList>
            <consortium name="DOE Joint Genome Institute"/>
            <person name="Lutkenhaus R."/>
            <person name="Traeger S."/>
            <person name="Breuer J."/>
            <person name="Kuo A."/>
            <person name="Lipzen A."/>
            <person name="Pangilinan J."/>
            <person name="Dilworth D."/>
            <person name="Sandor L."/>
            <person name="Poggeler S."/>
            <person name="Barry K."/>
            <person name="Grigoriev I.V."/>
            <person name="Nowrousian M."/>
        </authorList>
    </citation>
    <scope>NUCLEOTIDE SEQUENCE [LARGE SCALE GENOMIC DNA]</scope>
    <source>
        <strain evidence="10 11">CBS 389.68</strain>
    </source>
</reference>
<evidence type="ECO:0000313" key="10">
    <source>
        <dbReference type="EMBL" id="TGZ76596.1"/>
    </source>
</evidence>
<feature type="domain" description="Impact N-terminal" evidence="8">
    <location>
        <begin position="176"/>
        <end position="289"/>
    </location>
</feature>
<dbReference type="InterPro" id="IPR020568">
    <property type="entry name" value="Ribosomal_Su5_D2-typ_SF"/>
</dbReference>